<gene>
    <name evidence="3" type="ORF">H8700_08645</name>
</gene>
<proteinExistence type="predicted"/>
<accession>A0ABR7MVF6</accession>
<dbReference type="InterPro" id="IPR011962">
    <property type="entry name" value="dCTP_deaminase"/>
</dbReference>
<evidence type="ECO:0000256" key="2">
    <source>
        <dbReference type="ARBA" id="ARBA00023080"/>
    </source>
</evidence>
<dbReference type="SUPFAM" id="SSF51283">
    <property type="entry name" value="dUTPase-like"/>
    <property type="match status" value="1"/>
</dbReference>
<evidence type="ECO:0000256" key="1">
    <source>
        <dbReference type="ARBA" id="ARBA00022801"/>
    </source>
</evidence>
<dbReference type="RefSeq" id="WP_249305137.1">
    <property type="nucleotide sequence ID" value="NZ_JACRSW010000031.1"/>
</dbReference>
<name>A0ABR7MVF6_9FIRM</name>
<keyword evidence="2" id="KW-0546">Nucleotide metabolism</keyword>
<dbReference type="InterPro" id="IPR036157">
    <property type="entry name" value="dUTPase-like_sf"/>
</dbReference>
<comment type="caution">
    <text evidence="3">The sequence shown here is derived from an EMBL/GenBank/DDBJ whole genome shotgun (WGS) entry which is preliminary data.</text>
</comment>
<evidence type="ECO:0000313" key="3">
    <source>
        <dbReference type="EMBL" id="MBC8557775.1"/>
    </source>
</evidence>
<sequence length="192" mass="21843">MEKVFGKIALSDALKGVYFMILVDKDIKSYIQEGQLIQAGYQEENLNGISYDLTIGVICGIDEKENIHYDLRPGETVFVKTKEKLAIPLNILGRIAEKNSRMRQGLKVDGPHYQPGHVTFAFLRIQNISNNTIELSAGMRIAQIIFEELTNKPDVPYSEQTDAAFKDEENYRGLGSYKEEYDKQTKMEIEKA</sequence>
<keyword evidence="1" id="KW-0378">Hydrolase</keyword>
<organism evidence="3 4">
    <name type="scientific">Jutongia hominis</name>
    <dbReference type="NCBI Taxonomy" id="2763664"/>
    <lineage>
        <taxon>Bacteria</taxon>
        <taxon>Bacillati</taxon>
        <taxon>Bacillota</taxon>
        <taxon>Clostridia</taxon>
        <taxon>Lachnospirales</taxon>
        <taxon>Lachnospiraceae</taxon>
        <taxon>Jutongia</taxon>
    </lineage>
</organism>
<dbReference type="Pfam" id="PF22769">
    <property type="entry name" value="DCD"/>
    <property type="match status" value="1"/>
</dbReference>
<dbReference type="Proteomes" id="UP000637513">
    <property type="component" value="Unassembled WGS sequence"/>
</dbReference>
<evidence type="ECO:0000313" key="4">
    <source>
        <dbReference type="Proteomes" id="UP000637513"/>
    </source>
</evidence>
<dbReference type="InterPro" id="IPR033704">
    <property type="entry name" value="dUTPase_trimeric"/>
</dbReference>
<keyword evidence="4" id="KW-1185">Reference proteome</keyword>
<protein>
    <recommendedName>
        <fullName evidence="5">Deoxycytidine triphosphate deaminase</fullName>
    </recommendedName>
</protein>
<dbReference type="PANTHER" id="PTHR42680:SF3">
    <property type="entry name" value="DCTP DEAMINASE"/>
    <property type="match status" value="1"/>
</dbReference>
<reference evidence="3 4" key="1">
    <citation type="submission" date="2020-08" db="EMBL/GenBank/DDBJ databases">
        <title>Genome public.</title>
        <authorList>
            <person name="Liu C."/>
            <person name="Sun Q."/>
        </authorList>
    </citation>
    <scope>NUCLEOTIDE SEQUENCE [LARGE SCALE GENOMIC DNA]</scope>
    <source>
        <strain evidence="3 4">BX3</strain>
    </source>
</reference>
<dbReference type="PANTHER" id="PTHR42680">
    <property type="entry name" value="DCTP DEAMINASE"/>
    <property type="match status" value="1"/>
</dbReference>
<dbReference type="Gene3D" id="2.70.40.10">
    <property type="match status" value="1"/>
</dbReference>
<dbReference type="EMBL" id="JACRSW010000031">
    <property type="protein sequence ID" value="MBC8557775.1"/>
    <property type="molecule type" value="Genomic_DNA"/>
</dbReference>
<dbReference type="CDD" id="cd07557">
    <property type="entry name" value="trimeric_dUTPase"/>
    <property type="match status" value="1"/>
</dbReference>
<evidence type="ECO:0008006" key="5">
    <source>
        <dbReference type="Google" id="ProtNLM"/>
    </source>
</evidence>